<feature type="domain" description="DUF6602" evidence="1">
    <location>
        <begin position="24"/>
        <end position="125"/>
    </location>
</feature>
<dbReference type="RefSeq" id="WP_323355866.1">
    <property type="nucleotide sequence ID" value="NZ_JAYGHY010000008.1"/>
</dbReference>
<name>A0ABU5STL0_9CYAN</name>
<sequence>MNQAFRDLFGAKVAGAVASAKALGQVDHSGLKGALREVLVRSLLRPFLPPSIGVGHGIVISAYDDQSTEQDIVIFNRASLPCILIDEESGLFPLESTLFTIEVKSRLNATELEKTHEKAARLEKLRHTPGETTPEHVIPCLFAFETDLVQKTDLHRYQELIGTSDPSIREICVVGQGRWFWTPQGWHHTPPTDTYSEVAGLIDGISSVYERVQATRSRPLLLNYVD</sequence>
<proteinExistence type="predicted"/>
<reference evidence="2 3" key="1">
    <citation type="submission" date="2023-12" db="EMBL/GenBank/DDBJ databases">
        <title>Baltic Sea Cyanobacteria.</title>
        <authorList>
            <person name="Delbaje E."/>
            <person name="Fewer D.P."/>
            <person name="Shishido T.K."/>
        </authorList>
    </citation>
    <scope>NUCLEOTIDE SEQUENCE [LARGE SCALE GENOMIC DNA]</scope>
    <source>
        <strain evidence="2 3">UHCC 0281</strain>
    </source>
</reference>
<organism evidence="2 3">
    <name type="scientific">Cyanobium gracile UHCC 0281</name>
    <dbReference type="NCBI Taxonomy" id="3110309"/>
    <lineage>
        <taxon>Bacteria</taxon>
        <taxon>Bacillati</taxon>
        <taxon>Cyanobacteriota</taxon>
        <taxon>Cyanophyceae</taxon>
        <taxon>Synechococcales</taxon>
        <taxon>Prochlorococcaceae</taxon>
        <taxon>Cyanobium</taxon>
    </lineage>
</organism>
<protein>
    <submittedName>
        <fullName evidence="2">DUF6602 domain-containing protein</fullName>
    </submittedName>
</protein>
<dbReference type="CDD" id="cd21173">
    <property type="entry name" value="NucC-like"/>
    <property type="match status" value="1"/>
</dbReference>
<gene>
    <name evidence="2" type="ORF">VB739_04225</name>
</gene>
<keyword evidence="3" id="KW-1185">Reference proteome</keyword>
<evidence type="ECO:0000259" key="1">
    <source>
        <dbReference type="Pfam" id="PF20247"/>
    </source>
</evidence>
<dbReference type="Pfam" id="PF20247">
    <property type="entry name" value="DUF6602"/>
    <property type="match status" value="1"/>
</dbReference>
<evidence type="ECO:0000313" key="3">
    <source>
        <dbReference type="Proteomes" id="UP001302329"/>
    </source>
</evidence>
<dbReference type="Proteomes" id="UP001302329">
    <property type="component" value="Unassembled WGS sequence"/>
</dbReference>
<dbReference type="InterPro" id="IPR046537">
    <property type="entry name" value="DUF6602"/>
</dbReference>
<accession>A0ABU5STL0</accession>
<comment type="caution">
    <text evidence="2">The sequence shown here is derived from an EMBL/GenBank/DDBJ whole genome shotgun (WGS) entry which is preliminary data.</text>
</comment>
<dbReference type="EMBL" id="JAYGHY010000008">
    <property type="protein sequence ID" value="MEA5441753.1"/>
    <property type="molecule type" value="Genomic_DNA"/>
</dbReference>
<evidence type="ECO:0000313" key="2">
    <source>
        <dbReference type="EMBL" id="MEA5441753.1"/>
    </source>
</evidence>